<dbReference type="Proteomes" id="UP000184139">
    <property type="component" value="Unassembled WGS sequence"/>
</dbReference>
<gene>
    <name evidence="2" type="ORF">SAMN02745124_04483</name>
</gene>
<protein>
    <submittedName>
        <fullName evidence="2">Uncharacterized protein</fullName>
    </submittedName>
</protein>
<accession>A0A1M5YUU9</accession>
<keyword evidence="1" id="KW-0175">Coiled coil</keyword>
<proteinExistence type="predicted"/>
<dbReference type="EMBL" id="FQXS01000068">
    <property type="protein sequence ID" value="SHI15836.1"/>
    <property type="molecule type" value="Genomic_DNA"/>
</dbReference>
<evidence type="ECO:0000313" key="2">
    <source>
        <dbReference type="EMBL" id="SHI15836.1"/>
    </source>
</evidence>
<evidence type="ECO:0000313" key="3">
    <source>
        <dbReference type="Proteomes" id="UP000184139"/>
    </source>
</evidence>
<dbReference type="AlphaFoldDB" id="A0A1M5YUU9"/>
<organism evidence="2 3">
    <name type="scientific">Desulfofustis glycolicus DSM 9705</name>
    <dbReference type="NCBI Taxonomy" id="1121409"/>
    <lineage>
        <taxon>Bacteria</taxon>
        <taxon>Pseudomonadati</taxon>
        <taxon>Thermodesulfobacteriota</taxon>
        <taxon>Desulfobulbia</taxon>
        <taxon>Desulfobulbales</taxon>
        <taxon>Desulfocapsaceae</taxon>
        <taxon>Desulfofustis</taxon>
    </lineage>
</organism>
<reference evidence="2 3" key="1">
    <citation type="submission" date="2016-11" db="EMBL/GenBank/DDBJ databases">
        <authorList>
            <person name="Jaros S."/>
            <person name="Januszkiewicz K."/>
            <person name="Wedrychowicz H."/>
        </authorList>
    </citation>
    <scope>NUCLEOTIDE SEQUENCE [LARGE SCALE GENOMIC DNA]</scope>
    <source>
        <strain evidence="2 3">DSM 9705</strain>
    </source>
</reference>
<evidence type="ECO:0000256" key="1">
    <source>
        <dbReference type="SAM" id="Coils"/>
    </source>
</evidence>
<name>A0A1M5YUU9_9BACT</name>
<sequence length="213" mass="24088">MQKRKDTLTAELAKIEGVIEQESVTIEAFVDDDDSMLKELTRRKEALLADRALGKQIDQQEIKSVCGQIASEEELSAGRLTIASEARHLINGLMSKKNELEKELATITDHHREALKVFLSQELNKAGDDYFRMASDLFRTFAKVVTIDRFLRDYGYKNGTSVLPSSVPNFYLPDLNLERSPDRNHSSALYRFASVGSADFERLRDVFPEIGIS</sequence>
<keyword evidence="3" id="KW-1185">Reference proteome</keyword>
<dbReference type="RefSeq" id="WP_073379591.1">
    <property type="nucleotide sequence ID" value="NZ_FQXS01000068.1"/>
</dbReference>
<feature type="coiled-coil region" evidence="1">
    <location>
        <begin position="83"/>
        <end position="110"/>
    </location>
</feature>